<evidence type="ECO:0000256" key="4">
    <source>
        <dbReference type="ARBA" id="ARBA00022989"/>
    </source>
</evidence>
<reference evidence="10 11" key="1">
    <citation type="submission" date="2019-11" db="EMBL/GenBank/DDBJ databases">
        <authorList>
            <person name="Zheng R.K."/>
            <person name="Sun C.M."/>
        </authorList>
    </citation>
    <scope>NUCLEOTIDE SEQUENCE [LARGE SCALE GENOMIC DNA]</scope>
    <source>
        <strain evidence="10 11">WC007</strain>
    </source>
</reference>
<sequence>MITNYIKLSWRQFLKNRTLSFAKLIGLGIAFAVVLFVTTYVCSEYSFDNFIPGKDSIYRVYRQGTLDGQNINSVITSPLLAEYSLKEIPEVAEALRIQNQGNAFVEVNNEVNNVSGAIYADPNFLDFFQIPYTKTSSLALPDKNSVAISEKLALMYFKSEENALGHELKIKYGTHYESCFISSVFRDLPPNSHLEVNLIKNINQVIDPASLDWETKNTATYLKTGNKITDKNELNFKLTKLAYAQSDIDGDGVVEKINENNFTELVKSENVPVKYYSEPLQKIHLSNHAFDFAVTSSKIYLYGAMAIAFILFLISGINFINLTLASHSLRLKEIGVRKTHGAFRIQLTKMLLTEAIFHWTLSFALGVIIYAGTKNLLTQHLNLSIYLEDFDLFKVLFYSFCGITFFSIFINFIPISYYSRLNILSLLNSKRSKSKSQIGSKNALIVVQFALSVIIILSTLIVQKQLSYLNSKNRAYGANNIVMFRLYDLNRPNRLSFMEKLKSFASVEEVSLLNQFIGDDPEMVSVYFNHSGDAGNQLVANRLLVDGDYFQTYGLKLLKGRGFSENRNTDYDCVILNETAAREFPGKDDILNQFIINDDKTYKVVGVVKDYNYKSLHHKIEPLLIFRGRYIGNLAMKISSNQTTEAIAALSSLWGEYKIKRPLYYQFLDDALALKYNKDKQAKKLMLILSVLSILVACIGLYAILFFSIKTRVKELAIRKINGASEVKIGWLIVSKYMLLITISVAISVPFCVFIMRQWLNNFAYKTTLSWWIFALAGVLALGIALLTVAFQSFKAATRNPAEALRYE</sequence>
<evidence type="ECO:0000313" key="11">
    <source>
        <dbReference type="Proteomes" id="UP000428260"/>
    </source>
</evidence>
<feature type="domain" description="MacB-like periplasmic core" evidence="9">
    <location>
        <begin position="495"/>
        <end position="612"/>
    </location>
</feature>
<evidence type="ECO:0000256" key="2">
    <source>
        <dbReference type="ARBA" id="ARBA00022475"/>
    </source>
</evidence>
<evidence type="ECO:0000256" key="6">
    <source>
        <dbReference type="ARBA" id="ARBA00038076"/>
    </source>
</evidence>
<feature type="transmembrane region" description="Helical" evidence="7">
    <location>
        <begin position="350"/>
        <end position="372"/>
    </location>
</feature>
<proteinExistence type="inferred from homology"/>
<dbReference type="Proteomes" id="UP000428260">
    <property type="component" value="Chromosome"/>
</dbReference>
<dbReference type="InterPro" id="IPR025857">
    <property type="entry name" value="MacB_PCD"/>
</dbReference>
<accession>A0A6I6JWY6</accession>
<keyword evidence="4 7" id="KW-1133">Transmembrane helix</keyword>
<gene>
    <name evidence="10" type="ORF">GM418_13575</name>
</gene>
<dbReference type="PANTHER" id="PTHR30572">
    <property type="entry name" value="MEMBRANE COMPONENT OF TRANSPORTER-RELATED"/>
    <property type="match status" value="1"/>
</dbReference>
<dbReference type="EMBL" id="CP046401">
    <property type="protein sequence ID" value="QGY44657.1"/>
    <property type="molecule type" value="Genomic_DNA"/>
</dbReference>
<protein>
    <submittedName>
        <fullName evidence="10">FtsX-like permease family protein</fullName>
    </submittedName>
</protein>
<organism evidence="10 11">
    <name type="scientific">Maribellus comscasis</name>
    <dbReference type="NCBI Taxonomy" id="2681766"/>
    <lineage>
        <taxon>Bacteria</taxon>
        <taxon>Pseudomonadati</taxon>
        <taxon>Bacteroidota</taxon>
        <taxon>Bacteroidia</taxon>
        <taxon>Marinilabiliales</taxon>
        <taxon>Prolixibacteraceae</taxon>
        <taxon>Maribellus</taxon>
    </lineage>
</organism>
<evidence type="ECO:0000256" key="7">
    <source>
        <dbReference type="SAM" id="Phobius"/>
    </source>
</evidence>
<dbReference type="GO" id="GO:0005886">
    <property type="term" value="C:plasma membrane"/>
    <property type="evidence" value="ECO:0007669"/>
    <property type="project" value="UniProtKB-SubCell"/>
</dbReference>
<dbReference type="KEGG" id="mcos:GM418_13575"/>
<feature type="domain" description="ABC3 transporter permease C-terminal" evidence="8">
    <location>
        <begin position="306"/>
        <end position="423"/>
    </location>
</feature>
<feature type="transmembrane region" description="Helical" evidence="7">
    <location>
        <begin position="729"/>
        <end position="757"/>
    </location>
</feature>
<keyword evidence="11" id="KW-1185">Reference proteome</keyword>
<feature type="domain" description="MacB-like periplasmic core" evidence="9">
    <location>
        <begin position="24"/>
        <end position="191"/>
    </location>
</feature>
<evidence type="ECO:0000256" key="5">
    <source>
        <dbReference type="ARBA" id="ARBA00023136"/>
    </source>
</evidence>
<feature type="transmembrane region" description="Helical" evidence="7">
    <location>
        <begin position="21"/>
        <end position="41"/>
    </location>
</feature>
<dbReference type="InterPro" id="IPR050250">
    <property type="entry name" value="Macrolide_Exporter_MacB"/>
</dbReference>
<keyword evidence="3 7" id="KW-0812">Transmembrane</keyword>
<evidence type="ECO:0000259" key="9">
    <source>
        <dbReference type="Pfam" id="PF12704"/>
    </source>
</evidence>
<dbReference type="InterPro" id="IPR003838">
    <property type="entry name" value="ABC3_permease_C"/>
</dbReference>
<dbReference type="Pfam" id="PF02687">
    <property type="entry name" value="FtsX"/>
    <property type="match status" value="2"/>
</dbReference>
<feature type="transmembrane region" description="Helical" evidence="7">
    <location>
        <begin position="769"/>
        <end position="791"/>
    </location>
</feature>
<dbReference type="PANTHER" id="PTHR30572:SF4">
    <property type="entry name" value="ABC TRANSPORTER PERMEASE YTRF"/>
    <property type="match status" value="1"/>
</dbReference>
<feature type="transmembrane region" description="Helical" evidence="7">
    <location>
        <begin position="439"/>
        <end position="462"/>
    </location>
</feature>
<keyword evidence="5 7" id="KW-0472">Membrane</keyword>
<dbReference type="RefSeq" id="WP_158867176.1">
    <property type="nucleotide sequence ID" value="NZ_CP046401.1"/>
</dbReference>
<feature type="transmembrane region" description="Helical" evidence="7">
    <location>
        <begin position="299"/>
        <end position="329"/>
    </location>
</feature>
<dbReference type="Pfam" id="PF12704">
    <property type="entry name" value="MacB_PCD"/>
    <property type="match status" value="2"/>
</dbReference>
<feature type="domain" description="ABC3 transporter permease C-terminal" evidence="8">
    <location>
        <begin position="688"/>
        <end position="801"/>
    </location>
</feature>
<dbReference type="GO" id="GO:0022857">
    <property type="term" value="F:transmembrane transporter activity"/>
    <property type="evidence" value="ECO:0007669"/>
    <property type="project" value="TreeGrafter"/>
</dbReference>
<evidence type="ECO:0000256" key="1">
    <source>
        <dbReference type="ARBA" id="ARBA00004651"/>
    </source>
</evidence>
<comment type="similarity">
    <text evidence="6">Belongs to the ABC-4 integral membrane protein family.</text>
</comment>
<feature type="transmembrane region" description="Helical" evidence="7">
    <location>
        <begin position="685"/>
        <end position="709"/>
    </location>
</feature>
<name>A0A6I6JWY6_9BACT</name>
<feature type="transmembrane region" description="Helical" evidence="7">
    <location>
        <begin position="392"/>
        <end position="418"/>
    </location>
</feature>
<dbReference type="AlphaFoldDB" id="A0A6I6JWY6"/>
<evidence type="ECO:0000259" key="8">
    <source>
        <dbReference type="Pfam" id="PF02687"/>
    </source>
</evidence>
<keyword evidence="2" id="KW-1003">Cell membrane</keyword>
<evidence type="ECO:0000313" key="10">
    <source>
        <dbReference type="EMBL" id="QGY44657.1"/>
    </source>
</evidence>
<evidence type="ECO:0000256" key="3">
    <source>
        <dbReference type="ARBA" id="ARBA00022692"/>
    </source>
</evidence>
<comment type="subcellular location">
    <subcellularLocation>
        <location evidence="1">Cell membrane</location>
        <topology evidence="1">Multi-pass membrane protein</topology>
    </subcellularLocation>
</comment>